<dbReference type="Pfam" id="PF13279">
    <property type="entry name" value="4HBT_2"/>
    <property type="match status" value="1"/>
</dbReference>
<dbReference type="InterPro" id="IPR029069">
    <property type="entry name" value="HotDog_dom_sf"/>
</dbReference>
<dbReference type="InterPro" id="IPR050563">
    <property type="entry name" value="4-hydroxybenzoyl-CoA_TE"/>
</dbReference>
<dbReference type="CDD" id="cd00586">
    <property type="entry name" value="4HBT"/>
    <property type="match status" value="1"/>
</dbReference>
<dbReference type="PANTHER" id="PTHR31793:SF27">
    <property type="entry name" value="NOVEL THIOESTERASE SUPERFAMILY DOMAIN AND SAPOSIN A-TYPE DOMAIN CONTAINING PROTEIN (0610012H03RIK)"/>
    <property type="match status" value="1"/>
</dbReference>
<accession>A0A8J3E4M5</accession>
<dbReference type="GO" id="GO:0047617">
    <property type="term" value="F:fatty acyl-CoA hydrolase activity"/>
    <property type="evidence" value="ECO:0007669"/>
    <property type="project" value="TreeGrafter"/>
</dbReference>
<evidence type="ECO:0008006" key="5">
    <source>
        <dbReference type="Google" id="ProtNLM"/>
    </source>
</evidence>
<evidence type="ECO:0000313" key="3">
    <source>
        <dbReference type="EMBL" id="GGF25416.1"/>
    </source>
</evidence>
<keyword evidence="2" id="KW-0378">Hydrolase</keyword>
<dbReference type="RefSeq" id="WP_189047912.1">
    <property type="nucleotide sequence ID" value="NZ_BMJQ01000008.1"/>
</dbReference>
<organism evidence="3 4">
    <name type="scientific">Aliidongia dinghuensis</name>
    <dbReference type="NCBI Taxonomy" id="1867774"/>
    <lineage>
        <taxon>Bacteria</taxon>
        <taxon>Pseudomonadati</taxon>
        <taxon>Pseudomonadota</taxon>
        <taxon>Alphaproteobacteria</taxon>
        <taxon>Rhodospirillales</taxon>
        <taxon>Dongiaceae</taxon>
        <taxon>Aliidongia</taxon>
    </lineage>
</organism>
<protein>
    <recommendedName>
        <fullName evidence="5">Acyl-CoA thioesterase</fullName>
    </recommendedName>
</protein>
<comment type="caution">
    <text evidence="3">The sequence shown here is derived from an EMBL/GenBank/DDBJ whole genome shotgun (WGS) entry which is preliminary data.</text>
</comment>
<evidence type="ECO:0000313" key="4">
    <source>
        <dbReference type="Proteomes" id="UP000646365"/>
    </source>
</evidence>
<keyword evidence="4" id="KW-1185">Reference proteome</keyword>
<dbReference type="Gene3D" id="3.10.129.10">
    <property type="entry name" value="Hotdog Thioesterase"/>
    <property type="match status" value="1"/>
</dbReference>
<proteinExistence type="inferred from homology"/>
<reference evidence="3" key="1">
    <citation type="journal article" date="2014" name="Int. J. Syst. Evol. Microbiol.">
        <title>Complete genome sequence of Corynebacterium casei LMG S-19264T (=DSM 44701T), isolated from a smear-ripened cheese.</title>
        <authorList>
            <consortium name="US DOE Joint Genome Institute (JGI-PGF)"/>
            <person name="Walter F."/>
            <person name="Albersmeier A."/>
            <person name="Kalinowski J."/>
            <person name="Ruckert C."/>
        </authorList>
    </citation>
    <scope>NUCLEOTIDE SEQUENCE</scope>
    <source>
        <strain evidence="3">CGMCC 1.15725</strain>
    </source>
</reference>
<evidence type="ECO:0000256" key="2">
    <source>
        <dbReference type="ARBA" id="ARBA00022801"/>
    </source>
</evidence>
<evidence type="ECO:0000256" key="1">
    <source>
        <dbReference type="ARBA" id="ARBA00005953"/>
    </source>
</evidence>
<dbReference type="AlphaFoldDB" id="A0A8J3E4M5"/>
<sequence length="151" mass="16642">MSSAGFAPPALDPTDRASYHDWVEDVLRYGDVDRQNHVNNVVFASFFENGRVHFLDTVVRPLIEPTDLFALVKITVEFRHEMHHPGTAAVGTRLARLGRSSVAFAQGLFNEGRCVAIAESIVVLMDGENRKSKPWPDEAAVVLQRLADGAA</sequence>
<name>A0A8J3E4M5_9PROT</name>
<dbReference type="Proteomes" id="UP000646365">
    <property type="component" value="Unassembled WGS sequence"/>
</dbReference>
<reference evidence="3" key="2">
    <citation type="submission" date="2020-09" db="EMBL/GenBank/DDBJ databases">
        <authorList>
            <person name="Sun Q."/>
            <person name="Zhou Y."/>
        </authorList>
    </citation>
    <scope>NUCLEOTIDE SEQUENCE</scope>
    <source>
        <strain evidence="3">CGMCC 1.15725</strain>
    </source>
</reference>
<gene>
    <name evidence="3" type="ORF">GCM10011611_34340</name>
</gene>
<comment type="similarity">
    <text evidence="1">Belongs to the 4-hydroxybenzoyl-CoA thioesterase family.</text>
</comment>
<dbReference type="EMBL" id="BMJQ01000008">
    <property type="protein sequence ID" value="GGF25416.1"/>
    <property type="molecule type" value="Genomic_DNA"/>
</dbReference>
<dbReference type="PANTHER" id="PTHR31793">
    <property type="entry name" value="4-HYDROXYBENZOYL-COA THIOESTERASE FAMILY MEMBER"/>
    <property type="match status" value="1"/>
</dbReference>
<dbReference type="SUPFAM" id="SSF54637">
    <property type="entry name" value="Thioesterase/thiol ester dehydrase-isomerase"/>
    <property type="match status" value="1"/>
</dbReference>